<evidence type="ECO:0000259" key="12">
    <source>
        <dbReference type="PROSITE" id="PS51462"/>
    </source>
</evidence>
<comment type="subcellular location">
    <subcellularLocation>
        <location evidence="10">Cytoplasm</location>
    </subcellularLocation>
</comment>
<keyword evidence="6 10" id="KW-0460">Magnesium</keyword>
<dbReference type="Gene3D" id="3.90.79.10">
    <property type="entry name" value="Nucleoside Triphosphate Pyrophosphohydrolase"/>
    <property type="match status" value="1"/>
</dbReference>
<dbReference type="GO" id="GO:0009240">
    <property type="term" value="P:isopentenyl diphosphate biosynthetic process"/>
    <property type="evidence" value="ECO:0007669"/>
    <property type="project" value="TreeGrafter"/>
</dbReference>
<evidence type="ECO:0000256" key="3">
    <source>
        <dbReference type="ARBA" id="ARBA00012057"/>
    </source>
</evidence>
<dbReference type="InterPro" id="IPR000086">
    <property type="entry name" value="NUDIX_hydrolase_dom"/>
</dbReference>
<feature type="active site" evidence="10 11">
    <location>
        <position position="121"/>
    </location>
</feature>
<reference evidence="13 14" key="1">
    <citation type="submission" date="2018-07" db="EMBL/GenBank/DDBJ databases">
        <title>Genomic Encyclopedia of Type Strains, Phase III (KMG-III): the genomes of soil and plant-associated and newly described type strains.</title>
        <authorList>
            <person name="Whitman W."/>
        </authorList>
    </citation>
    <scope>NUCLEOTIDE SEQUENCE [LARGE SCALE GENOMIC DNA]</scope>
    <source>
        <strain evidence="13 14">CECT 8488</strain>
    </source>
</reference>
<gene>
    <name evidence="10" type="primary">idi</name>
    <name evidence="13" type="ORF">DFP90_1243</name>
</gene>
<dbReference type="Pfam" id="PF00293">
    <property type="entry name" value="NUDIX"/>
    <property type="match status" value="1"/>
</dbReference>
<name>A0A3D9H1H3_9PROT</name>
<dbReference type="GO" id="GO:0046872">
    <property type="term" value="F:metal ion binding"/>
    <property type="evidence" value="ECO:0007669"/>
    <property type="project" value="UniProtKB-KW"/>
</dbReference>
<dbReference type="EMBL" id="QRDW01000024">
    <property type="protein sequence ID" value="RED43345.1"/>
    <property type="molecule type" value="Genomic_DNA"/>
</dbReference>
<comment type="pathway">
    <text evidence="1 10">Isoprenoid biosynthesis; dimethylallyl diphosphate biosynthesis; dimethylallyl diphosphate from isopentenyl diphosphate: step 1/1.</text>
</comment>
<dbReference type="HAMAP" id="MF_00202">
    <property type="entry name" value="Idi"/>
    <property type="match status" value="1"/>
</dbReference>
<comment type="cofactor">
    <cofactor evidence="10">
        <name>Mg(2+)</name>
        <dbReference type="ChEBI" id="CHEBI:18420"/>
    </cofactor>
    <text evidence="10">Binds 1 Mg(2+) ion per subunit. The magnesium ion binds only when substrate is bound.</text>
</comment>
<evidence type="ECO:0000256" key="7">
    <source>
        <dbReference type="ARBA" id="ARBA00023211"/>
    </source>
</evidence>
<feature type="binding site" evidence="10">
    <location>
        <position position="119"/>
    </location>
    <ligand>
        <name>Mn(2+)</name>
        <dbReference type="ChEBI" id="CHEBI:29035"/>
    </ligand>
</feature>
<evidence type="ECO:0000256" key="11">
    <source>
        <dbReference type="PIRSR" id="PIRSR018427-1"/>
    </source>
</evidence>
<dbReference type="InterPro" id="IPR056375">
    <property type="entry name" value="Idi_bact"/>
</dbReference>
<evidence type="ECO:0000256" key="1">
    <source>
        <dbReference type="ARBA" id="ARBA00004826"/>
    </source>
</evidence>
<comment type="similarity">
    <text evidence="2 10">Belongs to the IPP isomerase type 1 family.</text>
</comment>
<sequence length="184" mass="20376">MPINRDQVILVDEDDRPTGTADKMTAHRQGLLHRAFSVMLVCRDEGGAVKVLLQKRAAGKYHSAGLWSNSCCSHPIPGENTHAAAVERLQQELGIADPVSLSPMGFCRYRAELDSGLTENELDHVFVGTVPLDLTLRPNLLEVSETMWFDAECLAAALAADPCRFTAWLDRVWSICRKHPLLAR</sequence>
<dbReference type="UniPathway" id="UPA00059">
    <property type="reaction ID" value="UER00104"/>
</dbReference>
<dbReference type="RefSeq" id="WP_218044777.1">
    <property type="nucleotide sequence ID" value="NZ_QRDW01000024.1"/>
</dbReference>
<evidence type="ECO:0000256" key="5">
    <source>
        <dbReference type="ARBA" id="ARBA00022723"/>
    </source>
</evidence>
<feature type="binding site" evidence="10">
    <location>
        <position position="33"/>
    </location>
    <ligand>
        <name>Mn(2+)</name>
        <dbReference type="ChEBI" id="CHEBI:29035"/>
    </ligand>
</feature>
<dbReference type="GO" id="GO:0050992">
    <property type="term" value="P:dimethylallyl diphosphate biosynthetic process"/>
    <property type="evidence" value="ECO:0007669"/>
    <property type="project" value="UniProtKB-UniRule"/>
</dbReference>
<keyword evidence="14" id="KW-1185">Reference proteome</keyword>
<dbReference type="NCBIfam" id="TIGR02150">
    <property type="entry name" value="IPP_isom_1"/>
    <property type="match status" value="1"/>
</dbReference>
<dbReference type="PROSITE" id="PS51462">
    <property type="entry name" value="NUDIX"/>
    <property type="match status" value="1"/>
</dbReference>
<evidence type="ECO:0000313" key="14">
    <source>
        <dbReference type="Proteomes" id="UP000256845"/>
    </source>
</evidence>
<protein>
    <recommendedName>
        <fullName evidence="3 10">Isopentenyl-diphosphate Delta-isomerase</fullName>
        <shortName evidence="10">IPP isomerase</shortName>
        <ecNumber evidence="3 10">5.3.3.2</ecNumber>
    </recommendedName>
    <alternativeName>
        <fullName evidence="10">IPP:DMAPP isomerase</fullName>
    </alternativeName>
    <alternativeName>
        <fullName evidence="10">Isopentenyl pyrophosphate isomerase</fullName>
    </alternativeName>
</protein>
<comment type="catalytic activity">
    <reaction evidence="10">
        <text>isopentenyl diphosphate = dimethylallyl diphosphate</text>
        <dbReference type="Rhea" id="RHEA:23284"/>
        <dbReference type="ChEBI" id="CHEBI:57623"/>
        <dbReference type="ChEBI" id="CHEBI:128769"/>
        <dbReference type="EC" id="5.3.3.2"/>
    </reaction>
</comment>
<accession>A0A3D9H1H3</accession>
<dbReference type="NCBIfam" id="NF002995">
    <property type="entry name" value="PRK03759.1"/>
    <property type="match status" value="1"/>
</dbReference>
<dbReference type="GO" id="GO:0005737">
    <property type="term" value="C:cytoplasm"/>
    <property type="evidence" value="ECO:0007669"/>
    <property type="project" value="UniProtKB-SubCell"/>
</dbReference>
<feature type="binding site" evidence="10">
    <location>
        <position position="92"/>
    </location>
    <ligand>
        <name>Mg(2+)</name>
        <dbReference type="ChEBI" id="CHEBI:18420"/>
    </ligand>
</feature>
<dbReference type="PANTHER" id="PTHR10885:SF0">
    <property type="entry name" value="ISOPENTENYL-DIPHOSPHATE DELTA-ISOMERASE"/>
    <property type="match status" value="1"/>
</dbReference>
<proteinExistence type="inferred from homology"/>
<dbReference type="Proteomes" id="UP000256845">
    <property type="component" value="Unassembled WGS sequence"/>
</dbReference>
<evidence type="ECO:0000256" key="8">
    <source>
        <dbReference type="ARBA" id="ARBA00023229"/>
    </source>
</evidence>
<organism evidence="13 14">
    <name type="scientific">Aestuariispira insulae</name>
    <dbReference type="NCBI Taxonomy" id="1461337"/>
    <lineage>
        <taxon>Bacteria</taxon>
        <taxon>Pseudomonadati</taxon>
        <taxon>Pseudomonadota</taxon>
        <taxon>Alphaproteobacteria</taxon>
        <taxon>Rhodospirillales</taxon>
        <taxon>Kiloniellaceae</taxon>
        <taxon>Aestuariispira</taxon>
    </lineage>
</organism>
<dbReference type="SUPFAM" id="SSF55811">
    <property type="entry name" value="Nudix"/>
    <property type="match status" value="1"/>
</dbReference>
<dbReference type="EC" id="5.3.3.2" evidence="3 10"/>
<feature type="binding site" evidence="10">
    <location>
        <position position="27"/>
    </location>
    <ligand>
        <name>Mn(2+)</name>
        <dbReference type="ChEBI" id="CHEBI:29035"/>
    </ligand>
</feature>
<keyword evidence="9 10" id="KW-0413">Isomerase</keyword>
<dbReference type="InterPro" id="IPR015797">
    <property type="entry name" value="NUDIX_hydrolase-like_dom_sf"/>
</dbReference>
<feature type="active site" evidence="10 11">
    <location>
        <position position="72"/>
    </location>
</feature>
<evidence type="ECO:0000256" key="10">
    <source>
        <dbReference type="HAMAP-Rule" id="MF_00202"/>
    </source>
</evidence>
<evidence type="ECO:0000256" key="2">
    <source>
        <dbReference type="ARBA" id="ARBA00007579"/>
    </source>
</evidence>
<comment type="cofactor">
    <cofactor evidence="10">
        <name>Mn(2+)</name>
        <dbReference type="ChEBI" id="CHEBI:29035"/>
    </cofactor>
    <text evidence="10">Binds 1 Mn(2+) ion per subunit.</text>
</comment>
<keyword evidence="5 10" id="KW-0479">Metal-binding</keyword>
<keyword evidence="7 10" id="KW-0464">Manganese</keyword>
<dbReference type="AlphaFoldDB" id="A0A3D9H1H3"/>
<evidence type="ECO:0000256" key="9">
    <source>
        <dbReference type="ARBA" id="ARBA00023235"/>
    </source>
</evidence>
<comment type="function">
    <text evidence="10">Catalyzes the 1,3-allylic rearrangement of the homoallylic substrate isopentenyl (IPP) to its highly electrophilic allylic isomer, dimethylallyl diphosphate (DMAPP).</text>
</comment>
<dbReference type="PIRSF" id="PIRSF018427">
    <property type="entry name" value="Isopntndiph_ism"/>
    <property type="match status" value="1"/>
</dbReference>
<feature type="binding site" evidence="10">
    <location>
        <position position="121"/>
    </location>
    <ligand>
        <name>Mn(2+)</name>
        <dbReference type="ChEBI" id="CHEBI:29035"/>
    </ligand>
</feature>
<evidence type="ECO:0000313" key="13">
    <source>
        <dbReference type="EMBL" id="RED43345.1"/>
    </source>
</evidence>
<keyword evidence="8 10" id="KW-0414">Isoprene biosynthesis</keyword>
<dbReference type="CDD" id="cd02885">
    <property type="entry name" value="NUDIX_IPP_Isomerase"/>
    <property type="match status" value="1"/>
</dbReference>
<feature type="domain" description="Nudix hydrolase" evidence="12">
    <location>
        <begin position="31"/>
        <end position="171"/>
    </location>
</feature>
<evidence type="ECO:0000256" key="4">
    <source>
        <dbReference type="ARBA" id="ARBA00022490"/>
    </source>
</evidence>
<dbReference type="PANTHER" id="PTHR10885">
    <property type="entry name" value="ISOPENTENYL-DIPHOSPHATE DELTA-ISOMERASE"/>
    <property type="match status" value="1"/>
</dbReference>
<dbReference type="GO" id="GO:0004452">
    <property type="term" value="F:isopentenyl-diphosphate delta-isomerase activity"/>
    <property type="evidence" value="ECO:0007669"/>
    <property type="project" value="UniProtKB-UniRule"/>
</dbReference>
<keyword evidence="4 10" id="KW-0963">Cytoplasm</keyword>
<dbReference type="InterPro" id="IPR011876">
    <property type="entry name" value="IsopentenylPP_isomerase_typ1"/>
</dbReference>
<evidence type="ECO:0000256" key="6">
    <source>
        <dbReference type="ARBA" id="ARBA00022842"/>
    </source>
</evidence>
<comment type="caution">
    <text evidence="13">The sequence shown here is derived from an EMBL/GenBank/DDBJ whole genome shotgun (WGS) entry which is preliminary data.</text>
</comment>
<feature type="binding site" evidence="10">
    <location>
        <position position="74"/>
    </location>
    <ligand>
        <name>Mn(2+)</name>
        <dbReference type="ChEBI" id="CHEBI:29035"/>
    </ligand>
</feature>